<comment type="caution">
    <text evidence="2">The sequence shown here is derived from an EMBL/GenBank/DDBJ whole genome shotgun (WGS) entry which is preliminary data.</text>
</comment>
<feature type="compositionally biased region" description="Polar residues" evidence="1">
    <location>
        <begin position="434"/>
        <end position="452"/>
    </location>
</feature>
<dbReference type="InterPro" id="IPR006944">
    <property type="entry name" value="Phage/GTA_portal"/>
</dbReference>
<dbReference type="EMBL" id="QDAG01000001">
    <property type="protein sequence ID" value="KAE8130220.1"/>
    <property type="molecule type" value="Genomic_DNA"/>
</dbReference>
<proteinExistence type="predicted"/>
<keyword evidence="3" id="KW-1185">Reference proteome</keyword>
<accession>A0A5N6S9T7</accession>
<dbReference type="AlphaFoldDB" id="A0A5N6S9T7"/>
<sequence length="466" mass="50743">MARPRKAGTGVGLTGRRARNRVRLLARRAHDPGGGLMVAFSDSHGLILKGAGSPETVTGQVQGTATTLYTDVEDSYVGTLSAQEVWRTQPSVRKVVGFIARSVAALPWKVYVRADDNDRPRISDSPAEQLLRQPQPWVNGYELVRNLVIDKLLYDRFCAIWVPGGFGLHRIPPRLVVTRSDMGIDEPTEIQINLDGRLLDLSQNPEVAVAMGIGWSEFDAMGISPLVTLSQILQEQRRSVAWRSAQWERTPKFSGVLTRPIDAKWSNDSRARFKEDWKEFSAGKAGATPILEDGMTYAKIGDTISPKDALDIEGRRLSDVEVCSFFHIAPELVGARAGSYASVAAFREMLYGPGVGPIITELESAFNAHIVPAMDPRPGVYASLDREEAINGSFIEQADFLQTSTGGPWMTRNEARGRMDMPSMPGGDELITPLNVTAGGQASPTDSGSQNIKPGAPAHAPRPSEN</sequence>
<dbReference type="Proteomes" id="UP000325415">
    <property type="component" value="Unassembled WGS sequence"/>
</dbReference>
<feature type="region of interest" description="Disordered" evidence="1">
    <location>
        <begin position="413"/>
        <end position="466"/>
    </location>
</feature>
<evidence type="ECO:0000313" key="3">
    <source>
        <dbReference type="Proteomes" id="UP000325415"/>
    </source>
</evidence>
<evidence type="ECO:0000313" key="2">
    <source>
        <dbReference type="EMBL" id="KAE8130220.1"/>
    </source>
</evidence>
<gene>
    <name evidence="2" type="ORF">DDE84_01180</name>
</gene>
<evidence type="ECO:0000256" key="1">
    <source>
        <dbReference type="SAM" id="MobiDB-lite"/>
    </source>
</evidence>
<dbReference type="Pfam" id="PF04860">
    <property type="entry name" value="Phage_portal"/>
    <property type="match status" value="1"/>
</dbReference>
<organism evidence="2 3">
    <name type="scientific">Bifidobacterium tibiigranuli</name>
    <dbReference type="NCBI Taxonomy" id="2172043"/>
    <lineage>
        <taxon>Bacteria</taxon>
        <taxon>Bacillati</taxon>
        <taxon>Actinomycetota</taxon>
        <taxon>Actinomycetes</taxon>
        <taxon>Bifidobacteriales</taxon>
        <taxon>Bifidobacteriaceae</taxon>
        <taxon>Bifidobacterium</taxon>
    </lineage>
</organism>
<protein>
    <submittedName>
        <fullName evidence="2">Phage portal protein</fullName>
    </submittedName>
</protein>
<reference evidence="2 3" key="1">
    <citation type="submission" date="2018-04" db="EMBL/GenBank/DDBJ databases">
        <authorList>
            <person name="Eckel V.P."/>
            <person name="Vogel R.F."/>
        </authorList>
    </citation>
    <scope>NUCLEOTIDE SEQUENCE [LARGE SCALE GENOMIC DNA]</scope>
    <source>
        <strain evidence="3">TMW 2.1764</strain>
    </source>
</reference>
<name>A0A5N6S9T7_9BIFI</name>